<protein>
    <recommendedName>
        <fullName evidence="5">Release factor glutamine methyltransferase</fullName>
        <shortName evidence="5">RF MTase</shortName>
        <ecNumber evidence="5">2.1.1.297</ecNumber>
    </recommendedName>
    <alternativeName>
        <fullName evidence="5">N5-glutamine methyltransferase PrmC</fullName>
    </alternativeName>
    <alternativeName>
        <fullName evidence="5">Protein-(glutamine-N5) MTase PrmC</fullName>
    </alternativeName>
    <alternativeName>
        <fullName evidence="5">Protein-glutamine N-methyltransferase PrmC</fullName>
    </alternativeName>
</protein>
<comment type="similarity">
    <text evidence="5">Belongs to the protein N5-glutamine methyltransferase family. PrmC subfamily.</text>
</comment>
<evidence type="ECO:0000313" key="8">
    <source>
        <dbReference type="EMBL" id="MBF0870670.1"/>
    </source>
</evidence>
<keyword evidence="1 5" id="KW-0489">Methyltransferase</keyword>
<feature type="domain" description="Release factor glutamine methyltransferase N-terminal" evidence="7">
    <location>
        <begin position="7"/>
        <end position="74"/>
    </location>
</feature>
<dbReference type="GeneID" id="81474511"/>
<comment type="catalytic activity">
    <reaction evidence="4 5">
        <text>L-glutaminyl-[peptide chain release factor] + S-adenosyl-L-methionine = N(5)-methyl-L-glutaminyl-[peptide chain release factor] + S-adenosyl-L-homocysteine + H(+)</text>
        <dbReference type="Rhea" id="RHEA:42896"/>
        <dbReference type="Rhea" id="RHEA-COMP:10271"/>
        <dbReference type="Rhea" id="RHEA-COMP:10272"/>
        <dbReference type="ChEBI" id="CHEBI:15378"/>
        <dbReference type="ChEBI" id="CHEBI:30011"/>
        <dbReference type="ChEBI" id="CHEBI:57856"/>
        <dbReference type="ChEBI" id="CHEBI:59789"/>
        <dbReference type="ChEBI" id="CHEBI:61891"/>
        <dbReference type="EC" id="2.1.1.297"/>
    </reaction>
</comment>
<evidence type="ECO:0000256" key="5">
    <source>
        <dbReference type="HAMAP-Rule" id="MF_02126"/>
    </source>
</evidence>
<dbReference type="Pfam" id="PF05175">
    <property type="entry name" value="MTS"/>
    <property type="match status" value="1"/>
</dbReference>
<dbReference type="InterPro" id="IPR007848">
    <property type="entry name" value="Small_mtfrase_dom"/>
</dbReference>
<dbReference type="EMBL" id="JABCQN010000003">
    <property type="protein sequence ID" value="MBF0870670.1"/>
    <property type="molecule type" value="Genomic_DNA"/>
</dbReference>
<comment type="caution">
    <text evidence="8">The sequence shown here is derived from an EMBL/GenBank/DDBJ whole genome shotgun (WGS) entry which is preliminary data.</text>
</comment>
<evidence type="ECO:0000259" key="7">
    <source>
        <dbReference type="Pfam" id="PF17827"/>
    </source>
</evidence>
<reference evidence="8" key="2">
    <citation type="submission" date="2020-11" db="EMBL/GenBank/DDBJ databases">
        <title>Description of novel Gluconobacter species.</title>
        <authorList>
            <person name="Cleenwerck I."/>
            <person name="Cnockaert M."/>
            <person name="Borremans W."/>
            <person name="Wieme A.D."/>
            <person name="De Vuyst L."/>
            <person name="Vandamme P."/>
        </authorList>
    </citation>
    <scope>NUCLEOTIDE SEQUENCE</scope>
    <source>
        <strain evidence="8">R71697</strain>
    </source>
</reference>
<name>A0A9Q2FLH4_GLUJA</name>
<evidence type="ECO:0000259" key="6">
    <source>
        <dbReference type="Pfam" id="PF05175"/>
    </source>
</evidence>
<keyword evidence="3 5" id="KW-0949">S-adenosyl-L-methionine</keyword>
<dbReference type="PANTHER" id="PTHR18895">
    <property type="entry name" value="HEMK METHYLTRANSFERASE"/>
    <property type="match status" value="1"/>
</dbReference>
<dbReference type="CDD" id="cd02440">
    <property type="entry name" value="AdoMet_MTases"/>
    <property type="match status" value="1"/>
</dbReference>
<dbReference type="NCBIfam" id="TIGR03534">
    <property type="entry name" value="RF_mod_PrmC"/>
    <property type="match status" value="1"/>
</dbReference>
<dbReference type="Gene3D" id="1.10.8.10">
    <property type="entry name" value="DNA helicase RuvA subunit, C-terminal domain"/>
    <property type="match status" value="1"/>
</dbReference>
<dbReference type="Gene3D" id="3.40.50.150">
    <property type="entry name" value="Vaccinia Virus protein VP39"/>
    <property type="match status" value="1"/>
</dbReference>
<dbReference type="InterPro" id="IPR004556">
    <property type="entry name" value="HemK-like"/>
</dbReference>
<dbReference type="InterPro" id="IPR029063">
    <property type="entry name" value="SAM-dependent_MTases_sf"/>
</dbReference>
<evidence type="ECO:0000256" key="3">
    <source>
        <dbReference type="ARBA" id="ARBA00022691"/>
    </source>
</evidence>
<dbReference type="InterPro" id="IPR002052">
    <property type="entry name" value="DNA_methylase_N6_adenine_CS"/>
</dbReference>
<dbReference type="GO" id="GO:0003676">
    <property type="term" value="F:nucleic acid binding"/>
    <property type="evidence" value="ECO:0007669"/>
    <property type="project" value="InterPro"/>
</dbReference>
<reference evidence="8" key="1">
    <citation type="submission" date="2020-04" db="EMBL/GenBank/DDBJ databases">
        <authorList>
            <person name="Sombolestani A."/>
        </authorList>
    </citation>
    <scope>NUCLEOTIDE SEQUENCE</scope>
    <source>
        <strain evidence="8">R71697</strain>
    </source>
</reference>
<feature type="binding site" evidence="5">
    <location>
        <begin position="186"/>
        <end position="189"/>
    </location>
    <ligand>
        <name>substrate</name>
    </ligand>
</feature>
<dbReference type="Pfam" id="PF17827">
    <property type="entry name" value="PrmC_N"/>
    <property type="match status" value="1"/>
</dbReference>
<feature type="binding site" evidence="5">
    <location>
        <position position="143"/>
    </location>
    <ligand>
        <name>S-adenosyl-L-methionine</name>
        <dbReference type="ChEBI" id="CHEBI:59789"/>
    </ligand>
</feature>
<dbReference type="EC" id="2.1.1.297" evidence="5"/>
<dbReference type="PROSITE" id="PS00092">
    <property type="entry name" value="N6_MTASE"/>
    <property type="match status" value="1"/>
</dbReference>
<feature type="binding site" evidence="5">
    <location>
        <begin position="120"/>
        <end position="124"/>
    </location>
    <ligand>
        <name>S-adenosyl-L-methionine</name>
        <dbReference type="ChEBI" id="CHEBI:59789"/>
    </ligand>
</feature>
<dbReference type="RefSeq" id="WP_061933133.1">
    <property type="nucleotide sequence ID" value="NZ_JABCQN010000003.1"/>
</dbReference>
<feature type="binding site" evidence="5">
    <location>
        <position position="186"/>
    </location>
    <ligand>
        <name>S-adenosyl-L-methionine</name>
        <dbReference type="ChEBI" id="CHEBI:59789"/>
    </ligand>
</feature>
<dbReference type="PANTHER" id="PTHR18895:SF74">
    <property type="entry name" value="MTRF1L RELEASE FACTOR GLUTAMINE METHYLTRANSFERASE"/>
    <property type="match status" value="1"/>
</dbReference>
<evidence type="ECO:0000256" key="1">
    <source>
        <dbReference type="ARBA" id="ARBA00022603"/>
    </source>
</evidence>
<dbReference type="HAMAP" id="MF_02126">
    <property type="entry name" value="RF_methyltr_PrmC"/>
    <property type="match status" value="1"/>
</dbReference>
<accession>A0A9Q2FLH4</accession>
<evidence type="ECO:0000313" key="9">
    <source>
        <dbReference type="Proteomes" id="UP000661006"/>
    </source>
</evidence>
<dbReference type="GO" id="GO:0032259">
    <property type="term" value="P:methylation"/>
    <property type="evidence" value="ECO:0007669"/>
    <property type="project" value="UniProtKB-KW"/>
</dbReference>
<gene>
    <name evidence="5 8" type="primary">prmC</name>
    <name evidence="8" type="ORF">HKD32_07375</name>
</gene>
<dbReference type="GO" id="GO:0102559">
    <property type="term" value="F:peptide chain release factor N(5)-glutamine methyltransferase activity"/>
    <property type="evidence" value="ECO:0007669"/>
    <property type="project" value="UniProtKB-EC"/>
</dbReference>
<dbReference type="Proteomes" id="UP000661006">
    <property type="component" value="Unassembled WGS sequence"/>
</dbReference>
<evidence type="ECO:0000256" key="4">
    <source>
        <dbReference type="ARBA" id="ARBA00048391"/>
    </source>
</evidence>
<dbReference type="SUPFAM" id="SSF53335">
    <property type="entry name" value="S-adenosyl-L-methionine-dependent methyltransferases"/>
    <property type="match status" value="1"/>
</dbReference>
<comment type="function">
    <text evidence="5">Methylates the class 1 translation termination release factors RF1/PrfA and RF2/PrfB on the glutamine residue of the universally conserved GGQ motif.</text>
</comment>
<sequence length="288" mass="30852">MTAKDVLLRQATEVLQRAGLEDPRREARLLLEWTTGRDPAGLFSLTTVSESDATRFEGAVTRRAAREPLAFIVGETGFWTLDFHTTPDTLIPRGDSEALIEALLTVRPDRAASLRMLDLGTGTGCLLLSALSEYPQAWGVGVDLSAGAAALARRNASRNGLQDRSCFLAGNWDSALAGKFDVVISNPPYIETADVPDLMPEVARYEPSRALDGGQDGLDAYRLLCQALPSLLVPGGHAILEMGLGQIDAVSEIGRANGLREVARQNDLGGIARALVLQWSENSGKTLA</sequence>
<organism evidence="8 9">
    <name type="scientific">Gluconobacter japonicus</name>
    <dbReference type="NCBI Taxonomy" id="376620"/>
    <lineage>
        <taxon>Bacteria</taxon>
        <taxon>Pseudomonadati</taxon>
        <taxon>Pseudomonadota</taxon>
        <taxon>Alphaproteobacteria</taxon>
        <taxon>Acetobacterales</taxon>
        <taxon>Acetobacteraceae</taxon>
        <taxon>Gluconobacter</taxon>
    </lineage>
</organism>
<dbReference type="AlphaFoldDB" id="A0A9Q2FLH4"/>
<dbReference type="InterPro" id="IPR040758">
    <property type="entry name" value="PrmC_N"/>
</dbReference>
<evidence type="ECO:0000256" key="2">
    <source>
        <dbReference type="ARBA" id="ARBA00022679"/>
    </source>
</evidence>
<keyword evidence="2 5" id="KW-0808">Transferase</keyword>
<dbReference type="NCBIfam" id="TIGR00536">
    <property type="entry name" value="hemK_fam"/>
    <property type="match status" value="1"/>
</dbReference>
<proteinExistence type="inferred from homology"/>
<feature type="domain" description="Methyltransferase small" evidence="6">
    <location>
        <begin position="101"/>
        <end position="194"/>
    </location>
</feature>
<feature type="binding site" evidence="5">
    <location>
        <position position="172"/>
    </location>
    <ligand>
        <name>S-adenosyl-L-methionine</name>
        <dbReference type="ChEBI" id="CHEBI:59789"/>
    </ligand>
</feature>
<dbReference type="InterPro" id="IPR050320">
    <property type="entry name" value="N5-glutamine_MTase"/>
</dbReference>
<dbReference type="InterPro" id="IPR019874">
    <property type="entry name" value="RF_methyltr_PrmC"/>
</dbReference>